<gene>
    <name evidence="2" type="ORF">DN069_09570</name>
</gene>
<dbReference type="InterPro" id="IPR027417">
    <property type="entry name" value="P-loop_NTPase"/>
</dbReference>
<dbReference type="InterPro" id="IPR025669">
    <property type="entry name" value="AAA_dom"/>
</dbReference>
<proteinExistence type="predicted"/>
<dbReference type="SUPFAM" id="SSF52540">
    <property type="entry name" value="P-loop containing nucleoside triphosphate hydrolases"/>
    <property type="match status" value="1"/>
</dbReference>
<sequence length="382" mass="41992">MATQPLENGREQLVSTLAAPLRREFKVRAFAHRMNVHEAAEEALTHWQTCHHSPTVPTTGALAWAVSLSVGIPEAFKASCGRRGVTEAQGLAQALSLWLENNPLPTLEPAPQPVARLMIANQKGGVGKTFLASGIAQALAEEGRRVLLIDYDPQGHLTAELGFEDLIYEDDTETLMMHMDGTARQDIHELLVALDHGRFGGRLHLLPASDDAFLRDIALSKVSFSEAALERALEPLEDDYDVIILDGPPSLGLNMDTALYYVRRRAGELADRSGVLSPVWANRASHRAVRLLKAQKDDLCRKGRIEVDYLGLVINAYDSRRGKLVQENRAQWEKSTAPPVMAVIGDLKHGREAADGEIPLLEYAPESDHACAMRDLARELAL</sequence>
<reference evidence="2 3" key="1">
    <citation type="submission" date="2018-06" db="EMBL/GenBank/DDBJ databases">
        <title>Streptacidiphilus pinicola sp. nov., isolated from pine grove soil.</title>
        <authorList>
            <person name="Roh S.G."/>
            <person name="Park S."/>
            <person name="Kim M.-K."/>
            <person name="Yun B.-R."/>
            <person name="Park J."/>
            <person name="Kim M.J."/>
            <person name="Kim Y.S."/>
            <person name="Kim S.B."/>
        </authorList>
    </citation>
    <scope>NUCLEOTIDE SEQUENCE [LARGE SCALE GENOMIC DNA]</scope>
    <source>
        <strain evidence="2 3">MMS16-CNU450</strain>
    </source>
</reference>
<name>A0A2X0KFY0_9ACTN</name>
<keyword evidence="3" id="KW-1185">Reference proteome</keyword>
<organism evidence="2 3">
    <name type="scientific">Streptacidiphilus pinicola</name>
    <dbReference type="NCBI Taxonomy" id="2219663"/>
    <lineage>
        <taxon>Bacteria</taxon>
        <taxon>Bacillati</taxon>
        <taxon>Actinomycetota</taxon>
        <taxon>Actinomycetes</taxon>
        <taxon>Kitasatosporales</taxon>
        <taxon>Streptomycetaceae</taxon>
        <taxon>Streptacidiphilus</taxon>
    </lineage>
</organism>
<dbReference type="Proteomes" id="UP000248889">
    <property type="component" value="Unassembled WGS sequence"/>
</dbReference>
<accession>A0A2X0KFY0</accession>
<evidence type="ECO:0000259" key="1">
    <source>
        <dbReference type="Pfam" id="PF13614"/>
    </source>
</evidence>
<dbReference type="CDD" id="cd02042">
    <property type="entry name" value="ParAB_family"/>
    <property type="match status" value="1"/>
</dbReference>
<dbReference type="EMBL" id="QKYN01000037">
    <property type="protein sequence ID" value="RAG85750.1"/>
    <property type="molecule type" value="Genomic_DNA"/>
</dbReference>
<dbReference type="OrthoDB" id="4141202at2"/>
<dbReference type="Pfam" id="PF13614">
    <property type="entry name" value="AAA_31"/>
    <property type="match status" value="1"/>
</dbReference>
<protein>
    <submittedName>
        <fullName evidence="2">ParA family protein</fullName>
    </submittedName>
</protein>
<dbReference type="PANTHER" id="PTHR13696:SF99">
    <property type="entry name" value="COBYRINIC ACID AC-DIAMIDE SYNTHASE"/>
    <property type="match status" value="1"/>
</dbReference>
<evidence type="ECO:0000313" key="2">
    <source>
        <dbReference type="EMBL" id="RAG85750.1"/>
    </source>
</evidence>
<dbReference type="Gene3D" id="3.40.50.300">
    <property type="entry name" value="P-loop containing nucleotide triphosphate hydrolases"/>
    <property type="match status" value="1"/>
</dbReference>
<comment type="caution">
    <text evidence="2">The sequence shown here is derived from an EMBL/GenBank/DDBJ whole genome shotgun (WGS) entry which is preliminary data.</text>
</comment>
<dbReference type="InterPro" id="IPR050678">
    <property type="entry name" value="DNA_Partitioning_ATPase"/>
</dbReference>
<feature type="domain" description="AAA" evidence="1">
    <location>
        <begin position="118"/>
        <end position="260"/>
    </location>
</feature>
<evidence type="ECO:0000313" key="3">
    <source>
        <dbReference type="Proteomes" id="UP000248889"/>
    </source>
</evidence>
<dbReference type="PANTHER" id="PTHR13696">
    <property type="entry name" value="P-LOOP CONTAINING NUCLEOSIDE TRIPHOSPHATE HYDROLASE"/>
    <property type="match status" value="1"/>
</dbReference>
<dbReference type="AlphaFoldDB" id="A0A2X0KFY0"/>